<feature type="domain" description="Glycoside hydrolase 35 catalytic" evidence="5">
    <location>
        <begin position="29"/>
        <end position="86"/>
    </location>
</feature>
<dbReference type="InterPro" id="IPR017853">
    <property type="entry name" value="GH"/>
</dbReference>
<dbReference type="AlphaFoldDB" id="A0A068VLV4"/>
<keyword evidence="7" id="KW-1185">Reference proteome</keyword>
<dbReference type="GO" id="GO:0005975">
    <property type="term" value="P:carbohydrate metabolic process"/>
    <property type="evidence" value="ECO:0007669"/>
    <property type="project" value="InterPro"/>
</dbReference>
<evidence type="ECO:0000313" key="7">
    <source>
        <dbReference type="Proteomes" id="UP000295252"/>
    </source>
</evidence>
<dbReference type="InterPro" id="IPR031330">
    <property type="entry name" value="Gly_Hdrlase_35_cat"/>
</dbReference>
<dbReference type="SUPFAM" id="SSF51445">
    <property type="entry name" value="(Trans)glycosidases"/>
    <property type="match status" value="1"/>
</dbReference>
<proteinExistence type="inferred from homology"/>
<dbReference type="Pfam" id="PF01301">
    <property type="entry name" value="Glyco_hydro_35"/>
    <property type="match status" value="1"/>
</dbReference>
<feature type="chain" id="PRO_5001656074" description="beta-galactosidase" evidence="4">
    <location>
        <begin position="20"/>
        <end position="113"/>
    </location>
</feature>
<organism evidence="6 7">
    <name type="scientific">Coffea canephora</name>
    <name type="common">Robusta coffee</name>
    <dbReference type="NCBI Taxonomy" id="49390"/>
    <lineage>
        <taxon>Eukaryota</taxon>
        <taxon>Viridiplantae</taxon>
        <taxon>Streptophyta</taxon>
        <taxon>Embryophyta</taxon>
        <taxon>Tracheophyta</taxon>
        <taxon>Spermatophyta</taxon>
        <taxon>Magnoliopsida</taxon>
        <taxon>eudicotyledons</taxon>
        <taxon>Gunneridae</taxon>
        <taxon>Pentapetalae</taxon>
        <taxon>asterids</taxon>
        <taxon>lamiids</taxon>
        <taxon>Gentianales</taxon>
        <taxon>Rubiaceae</taxon>
        <taxon>Ixoroideae</taxon>
        <taxon>Gardenieae complex</taxon>
        <taxon>Bertiereae - Coffeeae clade</taxon>
        <taxon>Coffeeae</taxon>
        <taxon>Coffea</taxon>
    </lineage>
</organism>
<dbReference type="InParanoid" id="A0A068VLV4"/>
<dbReference type="InterPro" id="IPR001944">
    <property type="entry name" value="Glycoside_Hdrlase_35"/>
</dbReference>
<dbReference type="EMBL" id="HG740580">
    <property type="protein sequence ID" value="CDP20658.1"/>
    <property type="molecule type" value="Genomic_DNA"/>
</dbReference>
<comment type="catalytic activity">
    <reaction evidence="1">
        <text>Hydrolysis of terminal non-reducing beta-D-galactose residues in beta-D-galactosides.</text>
        <dbReference type="EC" id="3.2.1.23"/>
    </reaction>
</comment>
<comment type="similarity">
    <text evidence="2">Belongs to the glycosyl hydrolase 35 family.</text>
</comment>
<dbReference type="Gramene" id="CDP20658">
    <property type="protein sequence ID" value="CDP20658"/>
    <property type="gene ID" value="GSCOC_T00010866001"/>
</dbReference>
<dbReference type="STRING" id="49390.A0A068VLV4"/>
<sequence length="113" mass="12946">MVLFLFIIVFLSAVLALFAANVTFDHCTLVIDGRRKVLISVTIHSCLGREHFQMYTYLTVKSKYGGLDAIETYVFWNLHELVRGQVSSFWLSFQLCFASVEILCCSHYKKIGL</sequence>
<evidence type="ECO:0000256" key="1">
    <source>
        <dbReference type="ARBA" id="ARBA00001412"/>
    </source>
</evidence>
<dbReference type="GO" id="GO:0004565">
    <property type="term" value="F:beta-galactosidase activity"/>
    <property type="evidence" value="ECO:0007669"/>
    <property type="project" value="UniProtKB-EC"/>
</dbReference>
<dbReference type="OMA" id="FWNLHEL"/>
<reference evidence="7" key="1">
    <citation type="journal article" date="2014" name="Science">
        <title>The coffee genome provides insight into the convergent evolution of caffeine biosynthesis.</title>
        <authorList>
            <person name="Denoeud F."/>
            <person name="Carretero-Paulet L."/>
            <person name="Dereeper A."/>
            <person name="Droc G."/>
            <person name="Guyot R."/>
            <person name="Pietrella M."/>
            <person name="Zheng C."/>
            <person name="Alberti A."/>
            <person name="Anthony F."/>
            <person name="Aprea G."/>
            <person name="Aury J.M."/>
            <person name="Bento P."/>
            <person name="Bernard M."/>
            <person name="Bocs S."/>
            <person name="Campa C."/>
            <person name="Cenci A."/>
            <person name="Combes M.C."/>
            <person name="Crouzillat D."/>
            <person name="Da Silva C."/>
            <person name="Daddiego L."/>
            <person name="De Bellis F."/>
            <person name="Dussert S."/>
            <person name="Garsmeur O."/>
            <person name="Gayraud T."/>
            <person name="Guignon V."/>
            <person name="Jahn K."/>
            <person name="Jamilloux V."/>
            <person name="Joet T."/>
            <person name="Labadie K."/>
            <person name="Lan T."/>
            <person name="Leclercq J."/>
            <person name="Lepelley M."/>
            <person name="Leroy T."/>
            <person name="Li L.T."/>
            <person name="Librado P."/>
            <person name="Lopez L."/>
            <person name="Munoz A."/>
            <person name="Noel B."/>
            <person name="Pallavicini A."/>
            <person name="Perrotta G."/>
            <person name="Poncet V."/>
            <person name="Pot D."/>
            <person name="Priyono X."/>
            <person name="Rigoreau M."/>
            <person name="Rouard M."/>
            <person name="Rozas J."/>
            <person name="Tranchant-Dubreuil C."/>
            <person name="VanBuren R."/>
            <person name="Zhang Q."/>
            <person name="Andrade A.C."/>
            <person name="Argout X."/>
            <person name="Bertrand B."/>
            <person name="de Kochko A."/>
            <person name="Graziosi G."/>
            <person name="Henry R.J."/>
            <person name="Jayarama X."/>
            <person name="Ming R."/>
            <person name="Nagai C."/>
            <person name="Rounsley S."/>
            <person name="Sankoff D."/>
            <person name="Giuliano G."/>
            <person name="Albert V.A."/>
            <person name="Wincker P."/>
            <person name="Lashermes P."/>
        </authorList>
    </citation>
    <scope>NUCLEOTIDE SEQUENCE [LARGE SCALE GENOMIC DNA]</scope>
    <source>
        <strain evidence="7">cv. DH200-94</strain>
    </source>
</reference>
<dbReference type="PhylomeDB" id="A0A068VLV4"/>
<evidence type="ECO:0000313" key="6">
    <source>
        <dbReference type="EMBL" id="CDP20658.1"/>
    </source>
</evidence>
<name>A0A068VLV4_COFCA</name>
<evidence type="ECO:0000256" key="4">
    <source>
        <dbReference type="SAM" id="SignalP"/>
    </source>
</evidence>
<dbReference type="OrthoDB" id="1657402at2759"/>
<feature type="signal peptide" evidence="4">
    <location>
        <begin position="1"/>
        <end position="19"/>
    </location>
</feature>
<dbReference type="Proteomes" id="UP000295252">
    <property type="component" value="Unassembled WGS sequence"/>
</dbReference>
<evidence type="ECO:0000256" key="3">
    <source>
        <dbReference type="ARBA" id="ARBA00012756"/>
    </source>
</evidence>
<keyword evidence="4" id="KW-0732">Signal</keyword>
<dbReference type="EC" id="3.2.1.23" evidence="3"/>
<evidence type="ECO:0000259" key="5">
    <source>
        <dbReference type="Pfam" id="PF01301"/>
    </source>
</evidence>
<evidence type="ECO:0000256" key="2">
    <source>
        <dbReference type="ARBA" id="ARBA00009809"/>
    </source>
</evidence>
<protein>
    <recommendedName>
        <fullName evidence="3">beta-galactosidase</fullName>
        <ecNumber evidence="3">3.2.1.23</ecNumber>
    </recommendedName>
</protein>
<dbReference type="PANTHER" id="PTHR23421">
    <property type="entry name" value="BETA-GALACTOSIDASE RELATED"/>
    <property type="match status" value="1"/>
</dbReference>
<gene>
    <name evidence="6" type="ORF">GSCOC_T00010866001</name>
</gene>
<accession>A0A068VLV4</accession>
<dbReference type="Gene3D" id="3.20.20.80">
    <property type="entry name" value="Glycosidases"/>
    <property type="match status" value="1"/>
</dbReference>